<name>A0A8T2PED6_9TELE</name>
<dbReference type="OrthoDB" id="8980844at2759"/>
<dbReference type="AlphaFoldDB" id="A0A8T2PED6"/>
<evidence type="ECO:0000313" key="3">
    <source>
        <dbReference type="Proteomes" id="UP000824540"/>
    </source>
</evidence>
<protein>
    <submittedName>
        <fullName evidence="2">Uncharacterized protein</fullName>
    </submittedName>
</protein>
<keyword evidence="1" id="KW-0732">Signal</keyword>
<comment type="caution">
    <text evidence="2">The sequence shown here is derived from an EMBL/GenBank/DDBJ whole genome shotgun (WGS) entry which is preliminary data.</text>
</comment>
<feature type="signal peptide" evidence="1">
    <location>
        <begin position="1"/>
        <end position="27"/>
    </location>
</feature>
<dbReference type="EMBL" id="JAFBMS010000012">
    <property type="protein sequence ID" value="KAG9347858.1"/>
    <property type="molecule type" value="Genomic_DNA"/>
</dbReference>
<dbReference type="Proteomes" id="UP000824540">
    <property type="component" value="Unassembled WGS sequence"/>
</dbReference>
<reference evidence="2" key="1">
    <citation type="thesis" date="2021" institute="BYU ScholarsArchive" country="Provo, UT, USA">
        <title>Applications of and Algorithms for Genome Assembly and Genomic Analyses with an Emphasis on Marine Teleosts.</title>
        <authorList>
            <person name="Pickett B.D."/>
        </authorList>
    </citation>
    <scope>NUCLEOTIDE SEQUENCE</scope>
    <source>
        <strain evidence="2">HI-2016</strain>
    </source>
</reference>
<accession>A0A8T2PED6</accession>
<evidence type="ECO:0000256" key="1">
    <source>
        <dbReference type="SAM" id="SignalP"/>
    </source>
</evidence>
<feature type="chain" id="PRO_5035772160" evidence="1">
    <location>
        <begin position="28"/>
        <end position="422"/>
    </location>
</feature>
<proteinExistence type="predicted"/>
<gene>
    <name evidence="2" type="ORF">JZ751_003874</name>
</gene>
<organism evidence="2 3">
    <name type="scientific">Albula glossodonta</name>
    <name type="common">roundjaw bonefish</name>
    <dbReference type="NCBI Taxonomy" id="121402"/>
    <lineage>
        <taxon>Eukaryota</taxon>
        <taxon>Metazoa</taxon>
        <taxon>Chordata</taxon>
        <taxon>Craniata</taxon>
        <taxon>Vertebrata</taxon>
        <taxon>Euteleostomi</taxon>
        <taxon>Actinopterygii</taxon>
        <taxon>Neopterygii</taxon>
        <taxon>Teleostei</taxon>
        <taxon>Albuliformes</taxon>
        <taxon>Albulidae</taxon>
        <taxon>Albula</taxon>
    </lineage>
</organism>
<evidence type="ECO:0000313" key="2">
    <source>
        <dbReference type="EMBL" id="KAG9347858.1"/>
    </source>
</evidence>
<keyword evidence="3" id="KW-1185">Reference proteome</keyword>
<sequence>MFFFMRSRSPSIFFFSLRASFLLRVSASSELCRSGSSSIGSLNIHHEIFDLILQPLLSSLDGISLIFGSPLSHLRVGLGETALQLSLSLLFLLVLLSQQLLLHSLQVVNLLSQISHTVSMFLPQGGTCSLMLQSGLFKVSTQLLEFCLPLLVHLNLSGCGPTSLLQPLTDLLQLSGQVIQRLLVSFLEGLLLLSQLGDDFVQSCHFLCQVLHLSFLRASDLAYASLSFRNSSFMLAISFSASADLSKDPDALQHTVTAQLVHDQRILHGPWSLGLIGDDASHKVRSCMKYETCSQEQNTAALLTLSAVRLCLLLSLLLLEPHVAIVHDGTVLPDSRVSRSLCCMDVAKLWRMAVAEERGRGHVVPPPAAQWGASVLLPISQCLGEGLPLALGQKQDGQHGQQGQGRVNHMVEEVAIVIPQVH</sequence>